<dbReference type="OrthoDB" id="2627752at2"/>
<evidence type="ECO:0000313" key="1">
    <source>
        <dbReference type="EMBL" id="SMG35071.1"/>
    </source>
</evidence>
<reference evidence="1 2" key="1">
    <citation type="submission" date="2017-04" db="EMBL/GenBank/DDBJ databases">
        <authorList>
            <person name="Afonso C.L."/>
            <person name="Miller P.J."/>
            <person name="Scott M.A."/>
            <person name="Spackman E."/>
            <person name="Goraichik I."/>
            <person name="Dimitrov K.M."/>
            <person name="Suarez D.L."/>
            <person name="Swayne D.E."/>
        </authorList>
    </citation>
    <scope>NUCLEOTIDE SEQUENCE [LARGE SCALE GENOMIC DNA]</scope>
    <source>
        <strain evidence="1 2">11</strain>
    </source>
</reference>
<protein>
    <recommendedName>
        <fullName evidence="3">Addiction module component</fullName>
    </recommendedName>
</protein>
<gene>
    <name evidence="1" type="ORF">SAMN06295960_2001</name>
</gene>
<proteinExistence type="predicted"/>
<dbReference type="RefSeq" id="WP_085494226.1">
    <property type="nucleotide sequence ID" value="NZ_FXAZ01000002.1"/>
</dbReference>
<evidence type="ECO:0008006" key="3">
    <source>
        <dbReference type="Google" id="ProtNLM"/>
    </source>
</evidence>
<organism evidence="1 2">
    <name type="scientific">Paenibacillus aquistagni</name>
    <dbReference type="NCBI Taxonomy" id="1852522"/>
    <lineage>
        <taxon>Bacteria</taxon>
        <taxon>Bacillati</taxon>
        <taxon>Bacillota</taxon>
        <taxon>Bacilli</taxon>
        <taxon>Bacillales</taxon>
        <taxon>Paenibacillaceae</taxon>
        <taxon>Paenibacillus</taxon>
    </lineage>
</organism>
<dbReference type="EMBL" id="FXAZ01000002">
    <property type="protein sequence ID" value="SMG35071.1"/>
    <property type="molecule type" value="Genomic_DNA"/>
</dbReference>
<name>A0A1X7K2Y9_9BACL</name>
<accession>A0A1X7K2Y9</accession>
<evidence type="ECO:0000313" key="2">
    <source>
        <dbReference type="Proteomes" id="UP000193834"/>
    </source>
</evidence>
<dbReference type="Proteomes" id="UP000193834">
    <property type="component" value="Unassembled WGS sequence"/>
</dbReference>
<keyword evidence="2" id="KW-1185">Reference proteome</keyword>
<dbReference type="AlphaFoldDB" id="A0A1X7K2Y9"/>
<sequence>MAVSKERIDYLINHLNHKDLELVTDLMERLVQNNPPSDVPIDDEPTTDADIKAIKAAHEAMNNGELINLEDIEHELRN</sequence>